<comment type="caution">
    <text evidence="2">The sequence shown here is derived from an EMBL/GenBank/DDBJ whole genome shotgun (WGS) entry which is preliminary data.</text>
</comment>
<reference evidence="2 3" key="1">
    <citation type="journal article" date="2018" name="PLoS ONE">
        <title>The draft genome of Kipferlia bialata reveals reductive genome evolution in fornicate parasites.</title>
        <authorList>
            <person name="Tanifuji G."/>
            <person name="Takabayashi S."/>
            <person name="Kume K."/>
            <person name="Takagi M."/>
            <person name="Nakayama T."/>
            <person name="Kamikawa R."/>
            <person name="Inagaki Y."/>
            <person name="Hashimoto T."/>
        </authorList>
    </citation>
    <scope>NUCLEOTIDE SEQUENCE [LARGE SCALE GENOMIC DNA]</scope>
    <source>
        <strain evidence="2">NY0173</strain>
    </source>
</reference>
<feature type="compositionally biased region" description="Basic and acidic residues" evidence="1">
    <location>
        <begin position="163"/>
        <end position="173"/>
    </location>
</feature>
<proteinExistence type="predicted"/>
<evidence type="ECO:0000313" key="2">
    <source>
        <dbReference type="EMBL" id="GIQ81602.1"/>
    </source>
</evidence>
<feature type="compositionally biased region" description="Gly residues" evidence="1">
    <location>
        <begin position="208"/>
        <end position="217"/>
    </location>
</feature>
<name>A0A9K3CRP5_9EUKA</name>
<protein>
    <submittedName>
        <fullName evidence="2">Uncharacterized protein</fullName>
    </submittedName>
</protein>
<feature type="region of interest" description="Disordered" evidence="1">
    <location>
        <begin position="733"/>
        <end position="752"/>
    </location>
</feature>
<gene>
    <name evidence="2" type="ORF">KIPB_002586</name>
</gene>
<feature type="compositionally biased region" description="Basic and acidic residues" evidence="1">
    <location>
        <begin position="432"/>
        <end position="445"/>
    </location>
</feature>
<dbReference type="EMBL" id="BDIP01000438">
    <property type="protein sequence ID" value="GIQ81602.1"/>
    <property type="molecule type" value="Genomic_DNA"/>
</dbReference>
<feature type="region of interest" description="Disordered" evidence="1">
    <location>
        <begin position="159"/>
        <end position="181"/>
    </location>
</feature>
<feature type="compositionally biased region" description="Basic and acidic residues" evidence="1">
    <location>
        <begin position="743"/>
        <end position="752"/>
    </location>
</feature>
<feature type="compositionally biased region" description="Basic and acidic residues" evidence="1">
    <location>
        <begin position="327"/>
        <end position="357"/>
    </location>
</feature>
<feature type="region of interest" description="Disordered" evidence="1">
    <location>
        <begin position="208"/>
        <end position="264"/>
    </location>
</feature>
<accession>A0A9K3CRP5</accession>
<feature type="region of interest" description="Disordered" evidence="1">
    <location>
        <begin position="327"/>
        <end position="500"/>
    </location>
</feature>
<sequence length="791" mass="85709">MAGNPDPTSLSPSSVDALVRQNAVLTTTVLEMLSSPSDDHEAYDPFDDVSECHTSEVELSSDEEGVLSAIQYTRSRPPVVRPPVIPSISLIKGGGVSKRILGSNGVMVSERTLVSNRESFCTVLKTGNMTQRMMNRDPALQERINEADAAVTKHLKRPVAQKDTQDHVRHAETDPSVPVPVLQPRKSILPATIPNPFSAAFSSLLEGSGGGGGGGGNTTARGHTADGERRRKGRRTRKGSAIPGSRKEAGHVGRPGDSAPRVSGAGEWAVVPSLQKMHLRIMINDGISRRDIRKNRGYDHRVSKASQRLDPRIPAFLAKNTARERVHTADGTRLRAEKANSLSRDRDKEAGHARFEQRLSGMLKASSATPREGRGRQSISGWRDRSRAMTRQGADPSLTSIPDGIHNSRPDLFQSSEGHTARAGSRSVSQSRQREGEGGMHERHTPRSSRLVPQDMSLRDTDGRASVTPAPNAGGGHTHTSQSQKRERAQSKGGPRASATAYRHSIASRLGDEHDAVIAAAEERNKASANVWSPALRASLPQPKDLGRLSALGSREGNDWLFEVQSKLKHLTPTMPAGHTSDTAGGESQGLGLRVAMPHIGTPNSQIWNRQREREKDHLRDLEELGAESSTFMTSTLALALDTPLDSMRSGHYGEVTRPGPSDYTDVASVVGPHSRAKSSLDIHTPSLASLPGLRPKQILRAQARGRKSALAIVQRVSASPLAVPRVLPTLYSPEPSRPSTHLSEKGAMLRDARRTRRLVEDTMHELDAVRPRGGLDKEDPYADIAKRVLD</sequence>
<dbReference type="AlphaFoldDB" id="A0A9K3CRP5"/>
<evidence type="ECO:0000256" key="1">
    <source>
        <dbReference type="SAM" id="MobiDB-lite"/>
    </source>
</evidence>
<keyword evidence="3" id="KW-1185">Reference proteome</keyword>
<evidence type="ECO:0000313" key="3">
    <source>
        <dbReference type="Proteomes" id="UP000265618"/>
    </source>
</evidence>
<dbReference type="Proteomes" id="UP000265618">
    <property type="component" value="Unassembled WGS sequence"/>
</dbReference>
<organism evidence="2 3">
    <name type="scientific">Kipferlia bialata</name>
    <dbReference type="NCBI Taxonomy" id="797122"/>
    <lineage>
        <taxon>Eukaryota</taxon>
        <taxon>Metamonada</taxon>
        <taxon>Carpediemonas-like organisms</taxon>
        <taxon>Kipferlia</taxon>
    </lineage>
</organism>